<gene>
    <name evidence="3" type="ORF">BJX66DRAFT_298142</name>
</gene>
<dbReference type="Gene3D" id="3.40.50.720">
    <property type="entry name" value="NAD(P)-binding Rossmann-like Domain"/>
    <property type="match status" value="1"/>
</dbReference>
<dbReference type="SUPFAM" id="SSF51735">
    <property type="entry name" value="NAD(P)-binding Rossmann-fold domains"/>
    <property type="match status" value="1"/>
</dbReference>
<evidence type="ECO:0000256" key="1">
    <source>
        <dbReference type="ARBA" id="ARBA00023002"/>
    </source>
</evidence>
<proteinExistence type="predicted"/>
<name>A0ABR4GE59_9EURO</name>
<evidence type="ECO:0000313" key="3">
    <source>
        <dbReference type="EMBL" id="KAL2797330.1"/>
    </source>
</evidence>
<dbReference type="InterPro" id="IPR036291">
    <property type="entry name" value="NAD(P)-bd_dom_sf"/>
</dbReference>
<comment type="caution">
    <text evidence="3">The sequence shown here is derived from an EMBL/GenBank/DDBJ whole genome shotgun (WGS) entry which is preliminary data.</text>
</comment>
<reference evidence="3 4" key="1">
    <citation type="submission" date="2024-07" db="EMBL/GenBank/DDBJ databases">
        <title>Section-level genome sequencing and comparative genomics of Aspergillus sections Usti and Cavernicolus.</title>
        <authorList>
            <consortium name="Lawrence Berkeley National Laboratory"/>
            <person name="Nybo J.L."/>
            <person name="Vesth T.C."/>
            <person name="Theobald S."/>
            <person name="Frisvad J.C."/>
            <person name="Larsen T.O."/>
            <person name="Kjaerboelling I."/>
            <person name="Rothschild-Mancinelli K."/>
            <person name="Lyhne E.K."/>
            <person name="Kogle M.E."/>
            <person name="Barry K."/>
            <person name="Clum A."/>
            <person name="Na H."/>
            <person name="Ledsgaard L."/>
            <person name="Lin J."/>
            <person name="Lipzen A."/>
            <person name="Kuo A."/>
            <person name="Riley R."/>
            <person name="Mondo S."/>
            <person name="Labutti K."/>
            <person name="Haridas S."/>
            <person name="Pangalinan J."/>
            <person name="Salamov A.A."/>
            <person name="Simmons B.A."/>
            <person name="Magnuson J.K."/>
            <person name="Chen J."/>
            <person name="Drula E."/>
            <person name="Henrissat B."/>
            <person name="Wiebenga A."/>
            <person name="Lubbers R.J."/>
            <person name="Gomes A.C."/>
            <person name="Makela M.R."/>
            <person name="Stajich J."/>
            <person name="Grigoriev I.V."/>
            <person name="Mortensen U.H."/>
            <person name="De Vries R.P."/>
            <person name="Baker S.E."/>
            <person name="Andersen M.R."/>
        </authorList>
    </citation>
    <scope>NUCLEOTIDE SEQUENCE [LARGE SCALE GENOMIC DNA]</scope>
    <source>
        <strain evidence="3 4">CBS 209.92</strain>
    </source>
</reference>
<feature type="domain" description="Alcohol dehydrogenase-like C-terminal" evidence="2">
    <location>
        <begin position="73"/>
        <end position="173"/>
    </location>
</feature>
<sequence>MARNQQYLACPEEMAFAVPANLPQHHAACLSVVVMTACDALYNVFRFPLPGDSMVTNESHPQPLLIWGASSSVGLSAVQLARASGVHPILVTASPKNHSLLLRLGATRCFDYNSPTVVADIHAALEEGQWGRRLARAFDAVGSQTDPSSAQLMARCVADDAELVSVVVQKDPRFKMPFGAMNSDVTIHVTGMPRPITIPARRNDYTRAWGVFQWAVANYGKRFELPVVEIFNGTAEEALERLHALGSGGAGQGMGKLAIQHPLQ</sequence>
<dbReference type="Proteomes" id="UP001610563">
    <property type="component" value="Unassembled WGS sequence"/>
</dbReference>
<dbReference type="Pfam" id="PF00107">
    <property type="entry name" value="ADH_zinc_N"/>
    <property type="match status" value="1"/>
</dbReference>
<organism evidence="3 4">
    <name type="scientific">Aspergillus keveii</name>
    <dbReference type="NCBI Taxonomy" id="714993"/>
    <lineage>
        <taxon>Eukaryota</taxon>
        <taxon>Fungi</taxon>
        <taxon>Dikarya</taxon>
        <taxon>Ascomycota</taxon>
        <taxon>Pezizomycotina</taxon>
        <taxon>Eurotiomycetes</taxon>
        <taxon>Eurotiomycetidae</taxon>
        <taxon>Eurotiales</taxon>
        <taxon>Aspergillaceae</taxon>
        <taxon>Aspergillus</taxon>
        <taxon>Aspergillus subgen. Nidulantes</taxon>
    </lineage>
</organism>
<dbReference type="PANTHER" id="PTHR45348">
    <property type="entry name" value="HYPOTHETICAL OXIDOREDUCTASE (EUROFUNG)"/>
    <property type="match status" value="1"/>
</dbReference>
<evidence type="ECO:0000313" key="4">
    <source>
        <dbReference type="Proteomes" id="UP001610563"/>
    </source>
</evidence>
<accession>A0ABR4GE59</accession>
<dbReference type="InterPro" id="IPR047122">
    <property type="entry name" value="Trans-enoyl_RdTase-like"/>
</dbReference>
<evidence type="ECO:0000259" key="2">
    <source>
        <dbReference type="Pfam" id="PF00107"/>
    </source>
</evidence>
<dbReference type="InterPro" id="IPR013149">
    <property type="entry name" value="ADH-like_C"/>
</dbReference>
<keyword evidence="1" id="KW-0560">Oxidoreductase</keyword>
<keyword evidence="4" id="KW-1185">Reference proteome</keyword>
<dbReference type="PANTHER" id="PTHR45348:SF7">
    <property type="entry name" value="ZINC BINDING OXIDOREDUCTASE, PUTATIVE-RELATED"/>
    <property type="match status" value="1"/>
</dbReference>
<dbReference type="EMBL" id="JBFTWV010000020">
    <property type="protein sequence ID" value="KAL2797330.1"/>
    <property type="molecule type" value="Genomic_DNA"/>
</dbReference>
<protein>
    <recommendedName>
        <fullName evidence="2">Alcohol dehydrogenase-like C-terminal domain-containing protein</fullName>
    </recommendedName>
</protein>